<dbReference type="SMART" id="SM00097">
    <property type="entry name" value="WNT1"/>
    <property type="match status" value="1"/>
</dbReference>
<evidence type="ECO:0000256" key="6">
    <source>
        <dbReference type="ARBA" id="ARBA00022687"/>
    </source>
</evidence>
<dbReference type="PRINTS" id="PR01349">
    <property type="entry name" value="WNTPROTEIN"/>
</dbReference>
<evidence type="ECO:0000256" key="9">
    <source>
        <dbReference type="SAM" id="SignalP"/>
    </source>
</evidence>
<keyword evidence="4" id="KW-0964">Secreted</keyword>
<reference evidence="10" key="1">
    <citation type="journal article" date="2014" name="Curr. Biol.">
        <title>Whole-body acoel regeneration is controlled by wnt and bmp-admp signaling.</title>
        <authorList>
            <person name="Srivastava M."/>
            <person name="Mazza-Curll K.L."/>
            <person name="van Wolfswinkel J.C."/>
            <person name="Reddien P.W."/>
        </authorList>
    </citation>
    <scope>NUCLEOTIDE SEQUENCE</scope>
</reference>
<keyword evidence="5" id="KW-0272">Extracellular matrix</keyword>
<evidence type="ECO:0000256" key="7">
    <source>
        <dbReference type="ARBA" id="ARBA00023157"/>
    </source>
</evidence>
<keyword evidence="6 8" id="KW-0879">Wnt signaling pathway</keyword>
<dbReference type="PANTHER" id="PTHR12027">
    <property type="entry name" value="WNT RELATED"/>
    <property type="match status" value="1"/>
</dbReference>
<keyword evidence="3 8" id="KW-0217">Developmental protein</keyword>
<protein>
    <recommendedName>
        <fullName evidence="8">Protein Wnt</fullName>
    </recommendedName>
</protein>
<dbReference type="GO" id="GO:0060070">
    <property type="term" value="P:canonical Wnt signaling pathway"/>
    <property type="evidence" value="ECO:0007669"/>
    <property type="project" value="TreeGrafter"/>
</dbReference>
<dbReference type="GO" id="GO:0005109">
    <property type="term" value="F:frizzled binding"/>
    <property type="evidence" value="ECO:0007669"/>
    <property type="project" value="TreeGrafter"/>
</dbReference>
<name>A0A068CMX8_HOFMI</name>
<dbReference type="InterPro" id="IPR043158">
    <property type="entry name" value="Wnt_C"/>
</dbReference>
<keyword evidence="9" id="KW-0732">Signal</keyword>
<feature type="chain" id="PRO_5001649708" description="Protein Wnt" evidence="9">
    <location>
        <begin position="20"/>
        <end position="362"/>
    </location>
</feature>
<evidence type="ECO:0000256" key="3">
    <source>
        <dbReference type="ARBA" id="ARBA00022473"/>
    </source>
</evidence>
<organism evidence="10">
    <name type="scientific">Hofstenia miamia</name>
    <name type="common">Three-banded panther worm</name>
    <dbReference type="NCBI Taxonomy" id="442651"/>
    <lineage>
        <taxon>Eukaryota</taxon>
        <taxon>Metazoa</taxon>
        <taxon>Xenacoelomorpha</taxon>
        <taxon>Acoelomorpha</taxon>
        <taxon>Acoela</taxon>
        <taxon>Hofsteniidae</taxon>
        <taxon>Hofstenia</taxon>
    </lineage>
</organism>
<evidence type="ECO:0000256" key="8">
    <source>
        <dbReference type="RuleBase" id="RU003500"/>
    </source>
</evidence>
<comment type="similarity">
    <text evidence="2 8">Belongs to the Wnt family.</text>
</comment>
<comment type="subcellular location">
    <subcellularLocation>
        <location evidence="1 8">Secreted</location>
        <location evidence="1 8">Extracellular space</location>
        <location evidence="1 8">Extracellular matrix</location>
    </subcellularLocation>
</comment>
<dbReference type="InterPro" id="IPR005817">
    <property type="entry name" value="Wnt"/>
</dbReference>
<dbReference type="EMBL" id="KJ658738">
    <property type="protein sequence ID" value="AID23660.1"/>
    <property type="molecule type" value="mRNA"/>
</dbReference>
<comment type="function">
    <text evidence="8">Ligand for members of the frizzled family of seven transmembrane receptors.</text>
</comment>
<evidence type="ECO:0000313" key="10">
    <source>
        <dbReference type="EMBL" id="AID23660.1"/>
    </source>
</evidence>
<feature type="signal peptide" evidence="9">
    <location>
        <begin position="1"/>
        <end position="19"/>
    </location>
</feature>
<evidence type="ECO:0000256" key="4">
    <source>
        <dbReference type="ARBA" id="ARBA00022525"/>
    </source>
</evidence>
<dbReference type="SMR" id="A0A068CMX8"/>
<dbReference type="GO" id="GO:0030182">
    <property type="term" value="P:neuron differentiation"/>
    <property type="evidence" value="ECO:0007669"/>
    <property type="project" value="TreeGrafter"/>
</dbReference>
<dbReference type="Gene3D" id="3.30.2460.20">
    <property type="match status" value="1"/>
</dbReference>
<dbReference type="GO" id="GO:0005615">
    <property type="term" value="C:extracellular space"/>
    <property type="evidence" value="ECO:0007669"/>
    <property type="project" value="TreeGrafter"/>
</dbReference>
<dbReference type="Pfam" id="PF00110">
    <property type="entry name" value="wnt"/>
    <property type="match status" value="1"/>
</dbReference>
<evidence type="ECO:0000256" key="1">
    <source>
        <dbReference type="ARBA" id="ARBA00004498"/>
    </source>
</evidence>
<keyword evidence="7" id="KW-1015">Disulfide bond</keyword>
<accession>A0A068CMX8</accession>
<evidence type="ECO:0000256" key="5">
    <source>
        <dbReference type="ARBA" id="ARBA00022530"/>
    </source>
</evidence>
<dbReference type="AlphaFoldDB" id="A0A068CMX8"/>
<evidence type="ECO:0000256" key="2">
    <source>
        <dbReference type="ARBA" id="ARBA00005683"/>
    </source>
</evidence>
<proteinExistence type="evidence at transcript level"/>
<sequence>MHLLGLFLLFLAIVHGVNSWWQISRKHENMTNSIALPNLSAKKYCKQFISYKKRQKLCFEKHDLLIPIALGANNAIDICQTRMKNRRWNCSTLNDVDGPLFHDSVVGRSTRELAFLHSIFSASAMLQIAVSCSKGDLKSCSCKSNPATKDQKVSTCPQDVSFARKFILKFANAEFLKLKREFKHKKAEANKTIHEGLVNIANSETGAATVTKHQKHQCKCQGVSGSCATKTCWLVPASLKNISLSLFQSYISAVNVKVKPEDWKLKNSDSNLLDPTESQLVFLDPSINYCLKEEDWHGVSGRQCDPNADSSLSTGSCSYICCDQHPTVEEKIITEKCNCSFIWCCHINCNTCSETREFGYCR</sequence>
<dbReference type="GO" id="GO:0045165">
    <property type="term" value="P:cell fate commitment"/>
    <property type="evidence" value="ECO:0007669"/>
    <property type="project" value="TreeGrafter"/>
</dbReference>
<dbReference type="GO" id="GO:0005125">
    <property type="term" value="F:cytokine activity"/>
    <property type="evidence" value="ECO:0007669"/>
    <property type="project" value="TreeGrafter"/>
</dbReference>
<dbReference type="CDD" id="cd13113">
    <property type="entry name" value="Wnt"/>
    <property type="match status" value="1"/>
</dbReference>